<evidence type="ECO:0000256" key="12">
    <source>
        <dbReference type="ARBA" id="ARBA00023136"/>
    </source>
</evidence>
<evidence type="ECO:0000256" key="3">
    <source>
        <dbReference type="ARBA" id="ARBA00005100"/>
    </source>
</evidence>
<dbReference type="EC" id="4.1.1.35" evidence="5"/>
<evidence type="ECO:0000259" key="14">
    <source>
        <dbReference type="Pfam" id="PF16363"/>
    </source>
</evidence>
<evidence type="ECO:0000256" key="2">
    <source>
        <dbReference type="ARBA" id="ARBA00004447"/>
    </source>
</evidence>
<dbReference type="GO" id="GO:0042732">
    <property type="term" value="P:D-xylose metabolic process"/>
    <property type="evidence" value="ECO:0007669"/>
    <property type="project" value="InterPro"/>
</dbReference>
<accession>X1JMY6</accession>
<organism evidence="15">
    <name type="scientific">marine sediment metagenome</name>
    <dbReference type="NCBI Taxonomy" id="412755"/>
    <lineage>
        <taxon>unclassified sequences</taxon>
        <taxon>metagenomes</taxon>
        <taxon>ecological metagenomes</taxon>
    </lineage>
</organism>
<evidence type="ECO:0000256" key="6">
    <source>
        <dbReference type="ARBA" id="ARBA00022692"/>
    </source>
</evidence>
<keyword evidence="8" id="KW-0735">Signal-anchor</keyword>
<reference evidence="15" key="1">
    <citation type="journal article" date="2014" name="Front. Microbiol.">
        <title>High frequency of phylogenetically diverse reductive dehalogenase-homologous genes in deep subseafloor sedimentary metagenomes.</title>
        <authorList>
            <person name="Kawai M."/>
            <person name="Futagami T."/>
            <person name="Toyoda A."/>
            <person name="Takaki Y."/>
            <person name="Nishi S."/>
            <person name="Hori S."/>
            <person name="Arai W."/>
            <person name="Tsubouchi T."/>
            <person name="Morono Y."/>
            <person name="Uchiyama I."/>
            <person name="Ito T."/>
            <person name="Fujiyama A."/>
            <person name="Inagaki F."/>
            <person name="Takami H."/>
        </authorList>
    </citation>
    <scope>NUCLEOTIDE SEQUENCE</scope>
    <source>
        <strain evidence="15">Expedition CK06-06</strain>
    </source>
</reference>
<evidence type="ECO:0000313" key="15">
    <source>
        <dbReference type="EMBL" id="GAH79624.1"/>
    </source>
</evidence>
<name>X1JMY6_9ZZZZ</name>
<dbReference type="SUPFAM" id="SSF51735">
    <property type="entry name" value="NAD(P)-binding Rossmann-fold domains"/>
    <property type="match status" value="1"/>
</dbReference>
<keyword evidence="10" id="KW-0520">NAD</keyword>
<evidence type="ECO:0000256" key="10">
    <source>
        <dbReference type="ARBA" id="ARBA00023027"/>
    </source>
</evidence>
<keyword evidence="7" id="KW-0210">Decarboxylase</keyword>
<evidence type="ECO:0000256" key="7">
    <source>
        <dbReference type="ARBA" id="ARBA00022793"/>
    </source>
</evidence>
<dbReference type="InterPro" id="IPR016040">
    <property type="entry name" value="NAD(P)-bd_dom"/>
</dbReference>
<evidence type="ECO:0000256" key="13">
    <source>
        <dbReference type="ARBA" id="ARBA00023239"/>
    </source>
</evidence>
<dbReference type="Gene3D" id="3.90.25.10">
    <property type="entry name" value="UDP-galactose 4-epimerase, domain 1"/>
    <property type="match status" value="1"/>
</dbReference>
<sequence length="131" mass="14728">QPNPAAICRKVAKAPDGGEIVIWGDGKQRRSYLWIDDCLDALHRLFHSDFNEPINIGTDRSIGVDELAFMVMDMADKNLTLVHDPSKPQGVRGRNADLTLIRRVLGWEPTTSLEDGMGRLYRWVECAVHEG</sequence>
<keyword evidence="11" id="KW-0333">Golgi apparatus</keyword>
<dbReference type="EMBL" id="BARU01037984">
    <property type="protein sequence ID" value="GAH79624.1"/>
    <property type="molecule type" value="Genomic_DNA"/>
</dbReference>
<dbReference type="Gene3D" id="3.40.50.720">
    <property type="entry name" value="NAD(P)-binding Rossmann-like Domain"/>
    <property type="match status" value="1"/>
</dbReference>
<evidence type="ECO:0000256" key="1">
    <source>
        <dbReference type="ARBA" id="ARBA00001911"/>
    </source>
</evidence>
<comment type="cofactor">
    <cofactor evidence="1">
        <name>NAD(+)</name>
        <dbReference type="ChEBI" id="CHEBI:57540"/>
    </cofactor>
</comment>
<feature type="domain" description="NAD(P)-binding" evidence="14">
    <location>
        <begin position="6"/>
        <end position="117"/>
    </location>
</feature>
<dbReference type="PANTHER" id="PTHR43078:SF6">
    <property type="entry name" value="UDP-GLUCURONIC ACID DECARBOXYLASE 1"/>
    <property type="match status" value="1"/>
</dbReference>
<keyword evidence="13" id="KW-0456">Lyase</keyword>
<keyword evidence="6" id="KW-0812">Transmembrane</keyword>
<protein>
    <recommendedName>
        <fullName evidence="5">UDP-glucuronate decarboxylase</fullName>
        <ecNumber evidence="5">4.1.1.35</ecNumber>
    </recommendedName>
</protein>
<comment type="similarity">
    <text evidence="4">Belongs to the NAD(P)-dependent epimerase/dehydratase family. UDP-glucuronic acid decarboxylase subfamily.</text>
</comment>
<comment type="pathway">
    <text evidence="3">Nucleotide-sugar biosynthesis; UDP-alpha-D-xylose biosynthesis; UDP-alpha-D-xylose from UDP-alpha-D-glucuronate: step 1/1.</text>
</comment>
<evidence type="ECO:0000256" key="9">
    <source>
        <dbReference type="ARBA" id="ARBA00022989"/>
    </source>
</evidence>
<evidence type="ECO:0000256" key="5">
    <source>
        <dbReference type="ARBA" id="ARBA00012290"/>
    </source>
</evidence>
<evidence type="ECO:0000256" key="4">
    <source>
        <dbReference type="ARBA" id="ARBA00007505"/>
    </source>
</evidence>
<evidence type="ECO:0000256" key="11">
    <source>
        <dbReference type="ARBA" id="ARBA00023034"/>
    </source>
</evidence>
<dbReference type="PANTHER" id="PTHR43078">
    <property type="entry name" value="UDP-GLUCURONIC ACID DECARBOXYLASE-RELATED"/>
    <property type="match status" value="1"/>
</dbReference>
<evidence type="ECO:0000256" key="8">
    <source>
        <dbReference type="ARBA" id="ARBA00022968"/>
    </source>
</evidence>
<dbReference type="GO" id="GO:0048040">
    <property type="term" value="F:UDP-glucuronate decarboxylase activity"/>
    <property type="evidence" value="ECO:0007669"/>
    <property type="project" value="UniProtKB-EC"/>
</dbReference>
<dbReference type="Pfam" id="PF16363">
    <property type="entry name" value="GDP_Man_Dehyd"/>
    <property type="match status" value="1"/>
</dbReference>
<comment type="subcellular location">
    <subcellularLocation>
        <location evidence="2">Golgi apparatus</location>
        <location evidence="2">Golgi stack membrane</location>
        <topology evidence="2">Single-pass type II membrane protein</topology>
    </subcellularLocation>
</comment>
<keyword evidence="12" id="KW-0472">Membrane</keyword>
<keyword evidence="9" id="KW-1133">Transmembrane helix</keyword>
<dbReference type="GO" id="GO:0070403">
    <property type="term" value="F:NAD+ binding"/>
    <property type="evidence" value="ECO:0007669"/>
    <property type="project" value="InterPro"/>
</dbReference>
<dbReference type="InterPro" id="IPR044516">
    <property type="entry name" value="UXS-like"/>
</dbReference>
<gene>
    <name evidence="15" type="ORF">S03H2_59098</name>
</gene>
<feature type="non-terminal residue" evidence="15">
    <location>
        <position position="1"/>
    </location>
</feature>
<dbReference type="InterPro" id="IPR036291">
    <property type="entry name" value="NAD(P)-bd_dom_sf"/>
</dbReference>
<dbReference type="GO" id="GO:0032580">
    <property type="term" value="C:Golgi cisterna membrane"/>
    <property type="evidence" value="ECO:0007669"/>
    <property type="project" value="UniProtKB-SubCell"/>
</dbReference>
<dbReference type="AlphaFoldDB" id="X1JMY6"/>
<proteinExistence type="inferred from homology"/>
<comment type="caution">
    <text evidence="15">The sequence shown here is derived from an EMBL/GenBank/DDBJ whole genome shotgun (WGS) entry which is preliminary data.</text>
</comment>